<evidence type="ECO:0000256" key="1">
    <source>
        <dbReference type="SAM" id="Phobius"/>
    </source>
</evidence>
<name>A0A1B7N4M7_9AGAM</name>
<gene>
    <name evidence="2" type="ORF">K503DRAFT_52847</name>
</gene>
<dbReference type="Proteomes" id="UP000092154">
    <property type="component" value="Unassembled WGS sequence"/>
</dbReference>
<dbReference type="EMBL" id="KV448235">
    <property type="protein sequence ID" value="OAX39793.1"/>
    <property type="molecule type" value="Genomic_DNA"/>
</dbReference>
<protein>
    <submittedName>
        <fullName evidence="2">Uncharacterized protein</fullName>
    </submittedName>
</protein>
<feature type="transmembrane region" description="Helical" evidence="1">
    <location>
        <begin position="48"/>
        <end position="76"/>
    </location>
</feature>
<organism evidence="2 3">
    <name type="scientific">Rhizopogon vinicolor AM-OR11-026</name>
    <dbReference type="NCBI Taxonomy" id="1314800"/>
    <lineage>
        <taxon>Eukaryota</taxon>
        <taxon>Fungi</taxon>
        <taxon>Dikarya</taxon>
        <taxon>Basidiomycota</taxon>
        <taxon>Agaricomycotina</taxon>
        <taxon>Agaricomycetes</taxon>
        <taxon>Agaricomycetidae</taxon>
        <taxon>Boletales</taxon>
        <taxon>Suillineae</taxon>
        <taxon>Rhizopogonaceae</taxon>
        <taxon>Rhizopogon</taxon>
    </lineage>
</organism>
<feature type="transmembrane region" description="Helical" evidence="1">
    <location>
        <begin position="137"/>
        <end position="158"/>
    </location>
</feature>
<dbReference type="OrthoDB" id="2676384at2759"/>
<sequence>MNFIPDETPNRCQFVNNICSCFSYISIIFSEFFFILRTYVLWNNNKVVLVVTLSTFAALLVGSAVALFSTTATAPFATSSILGITGCYQSSGSTSLFVPFLFLFVLELMLISLTLTRAIRSWRSNNNHLYAVLLKHNVFYFACGLFFSALNVLTSLLFDRHVRGFPNHHSLHTRHSNAPSSVA</sequence>
<accession>A0A1B7N4M7</accession>
<keyword evidence="1" id="KW-0812">Transmembrane</keyword>
<keyword evidence="1" id="KW-0472">Membrane</keyword>
<evidence type="ECO:0000313" key="2">
    <source>
        <dbReference type="EMBL" id="OAX39793.1"/>
    </source>
</evidence>
<dbReference type="InParanoid" id="A0A1B7N4M7"/>
<reference evidence="2 3" key="1">
    <citation type="submission" date="2016-06" db="EMBL/GenBank/DDBJ databases">
        <title>Comparative genomics of the ectomycorrhizal sister species Rhizopogon vinicolor and Rhizopogon vesiculosus (Basidiomycota: Boletales) reveals a divergence of the mating type B locus.</title>
        <authorList>
            <consortium name="DOE Joint Genome Institute"/>
            <person name="Mujic A.B."/>
            <person name="Kuo A."/>
            <person name="Tritt A."/>
            <person name="Lipzen A."/>
            <person name="Chen C."/>
            <person name="Johnson J."/>
            <person name="Sharma A."/>
            <person name="Barry K."/>
            <person name="Grigoriev I.V."/>
            <person name="Spatafora J.W."/>
        </authorList>
    </citation>
    <scope>NUCLEOTIDE SEQUENCE [LARGE SCALE GENOMIC DNA]</scope>
    <source>
        <strain evidence="2 3">AM-OR11-026</strain>
    </source>
</reference>
<keyword evidence="3" id="KW-1185">Reference proteome</keyword>
<proteinExistence type="predicted"/>
<feature type="transmembrane region" description="Helical" evidence="1">
    <location>
        <begin position="14"/>
        <end position="36"/>
    </location>
</feature>
<keyword evidence="1" id="KW-1133">Transmembrane helix</keyword>
<feature type="transmembrane region" description="Helical" evidence="1">
    <location>
        <begin position="96"/>
        <end position="116"/>
    </location>
</feature>
<dbReference type="AlphaFoldDB" id="A0A1B7N4M7"/>
<evidence type="ECO:0000313" key="3">
    <source>
        <dbReference type="Proteomes" id="UP000092154"/>
    </source>
</evidence>